<keyword evidence="5" id="KW-0472">Membrane</keyword>
<gene>
    <name evidence="7" type="ORF">DDR33_20605</name>
</gene>
<dbReference type="RefSeq" id="WP_109417686.1">
    <property type="nucleotide sequence ID" value="NZ_QEAS01000020.1"/>
</dbReference>
<evidence type="ECO:0000256" key="1">
    <source>
        <dbReference type="ARBA" id="ARBA00010996"/>
    </source>
</evidence>
<dbReference type="InterPro" id="IPR036249">
    <property type="entry name" value="Thioredoxin-like_sf"/>
</dbReference>
<evidence type="ECO:0000313" key="8">
    <source>
        <dbReference type="Proteomes" id="UP000245647"/>
    </source>
</evidence>
<feature type="binding site" evidence="3">
    <location>
        <position position="100"/>
    </location>
    <ligand>
        <name>Cu cation</name>
        <dbReference type="ChEBI" id="CHEBI:23378"/>
    </ligand>
</feature>
<proteinExistence type="inferred from homology"/>
<comment type="similarity">
    <text evidence="1">Belongs to the SCO1/2 family.</text>
</comment>
<dbReference type="InterPro" id="IPR013766">
    <property type="entry name" value="Thioredoxin_domain"/>
</dbReference>
<evidence type="ECO:0000256" key="2">
    <source>
        <dbReference type="ARBA" id="ARBA00023008"/>
    </source>
</evidence>
<feature type="binding site" evidence="3">
    <location>
        <position position="185"/>
    </location>
    <ligand>
        <name>Cu cation</name>
        <dbReference type="ChEBI" id="CHEBI:23378"/>
    </ligand>
</feature>
<keyword evidence="8" id="KW-1185">Reference proteome</keyword>
<comment type="caution">
    <text evidence="7">The sequence shown here is derived from an EMBL/GenBank/DDBJ whole genome shotgun (WGS) entry which is preliminary data.</text>
</comment>
<evidence type="ECO:0000256" key="5">
    <source>
        <dbReference type="SAM" id="Phobius"/>
    </source>
</evidence>
<evidence type="ECO:0000256" key="3">
    <source>
        <dbReference type="PIRSR" id="PIRSR603782-1"/>
    </source>
</evidence>
<feature type="domain" description="Thioredoxin" evidence="6">
    <location>
        <begin position="59"/>
        <end position="222"/>
    </location>
</feature>
<keyword evidence="4" id="KW-1015">Disulfide bond</keyword>
<dbReference type="OrthoDB" id="9811998at2"/>
<name>A0A2U2PBP9_9SPHI</name>
<keyword evidence="2 3" id="KW-0186">Copper</keyword>
<dbReference type="Proteomes" id="UP000245647">
    <property type="component" value="Unassembled WGS sequence"/>
</dbReference>
<dbReference type="Pfam" id="PF02630">
    <property type="entry name" value="SCO1-SenC"/>
    <property type="match status" value="1"/>
</dbReference>
<keyword evidence="5" id="KW-0812">Transmembrane</keyword>
<dbReference type="AlphaFoldDB" id="A0A2U2PBP9"/>
<feature type="disulfide bond" description="Redox-active" evidence="4">
    <location>
        <begin position="97"/>
        <end position="100"/>
    </location>
</feature>
<dbReference type="PANTHER" id="PTHR12151">
    <property type="entry name" value="ELECTRON TRANSPORT PROTIN SCO1/SENC FAMILY MEMBER"/>
    <property type="match status" value="1"/>
</dbReference>
<dbReference type="CDD" id="cd02968">
    <property type="entry name" value="SCO"/>
    <property type="match status" value="1"/>
</dbReference>
<feature type="binding site" evidence="3">
    <location>
        <position position="97"/>
    </location>
    <ligand>
        <name>Cu cation</name>
        <dbReference type="ChEBI" id="CHEBI:23378"/>
    </ligand>
</feature>
<reference evidence="7 8" key="1">
    <citation type="submission" date="2018-04" db="EMBL/GenBank/DDBJ databases">
        <title>Pedobacter chongqingensis sp. nov., isolated from a rottenly hemp rope.</title>
        <authorList>
            <person name="Cai Y."/>
        </authorList>
    </citation>
    <scope>NUCLEOTIDE SEQUENCE [LARGE SCALE GENOMIC DNA]</scope>
    <source>
        <strain evidence="7 8">FJ4-8</strain>
    </source>
</reference>
<dbReference type="Gene3D" id="3.40.30.10">
    <property type="entry name" value="Glutaredoxin"/>
    <property type="match status" value="1"/>
</dbReference>
<evidence type="ECO:0000313" key="7">
    <source>
        <dbReference type="EMBL" id="PWG78828.1"/>
    </source>
</evidence>
<dbReference type="GO" id="GO:0046872">
    <property type="term" value="F:metal ion binding"/>
    <property type="evidence" value="ECO:0007669"/>
    <property type="project" value="UniProtKB-KW"/>
</dbReference>
<dbReference type="PANTHER" id="PTHR12151:SF25">
    <property type="entry name" value="LINALOOL DEHYDRATASE_ISOMERASE DOMAIN-CONTAINING PROTEIN"/>
    <property type="match status" value="1"/>
</dbReference>
<feature type="transmembrane region" description="Helical" evidence="5">
    <location>
        <begin position="6"/>
        <end position="26"/>
    </location>
</feature>
<evidence type="ECO:0000259" key="6">
    <source>
        <dbReference type="PROSITE" id="PS51352"/>
    </source>
</evidence>
<dbReference type="EMBL" id="QEAS01000020">
    <property type="protein sequence ID" value="PWG78828.1"/>
    <property type="molecule type" value="Genomic_DNA"/>
</dbReference>
<accession>A0A2U2PBP9</accession>
<dbReference type="PROSITE" id="PS51352">
    <property type="entry name" value="THIOREDOXIN_2"/>
    <property type="match status" value="1"/>
</dbReference>
<evidence type="ECO:0000256" key="4">
    <source>
        <dbReference type="PIRSR" id="PIRSR603782-2"/>
    </source>
</evidence>
<keyword evidence="5" id="KW-1133">Transmembrane helix</keyword>
<organism evidence="7 8">
    <name type="scientific">Pararcticibacter amylolyticus</name>
    <dbReference type="NCBI Taxonomy" id="2173175"/>
    <lineage>
        <taxon>Bacteria</taxon>
        <taxon>Pseudomonadati</taxon>
        <taxon>Bacteroidota</taxon>
        <taxon>Sphingobacteriia</taxon>
        <taxon>Sphingobacteriales</taxon>
        <taxon>Sphingobacteriaceae</taxon>
        <taxon>Pararcticibacter</taxon>
    </lineage>
</organism>
<sequence length="231" mass="27068">MNGKSFKQILILVALLAVPGFLYYLLQDKGKNRYRPLNIFGPKQVAATFHYKRGKKIADTVYHKISRFELTDLSGNHITFPHDSTHISVFDFYYTRCYSCGVQNRYMESVVSEYADNKRLQFYSVNIDPEYDSPSKLSAYTKDYKYPPGKWIFLTGDEESIYKLARGQFLTDVYRDSKYPDSVIHRHLLILVDTQNRIRGFYDALNKEQIDKLKDEIKVLIAEELRKVTDL</sequence>
<dbReference type="InterPro" id="IPR003782">
    <property type="entry name" value="SCO1/SenC"/>
</dbReference>
<keyword evidence="3" id="KW-0479">Metal-binding</keyword>
<protein>
    <submittedName>
        <fullName evidence="7">SCO family protein</fullName>
    </submittedName>
</protein>
<dbReference type="SUPFAM" id="SSF52833">
    <property type="entry name" value="Thioredoxin-like"/>
    <property type="match status" value="1"/>
</dbReference>